<comment type="similarity">
    <text evidence="2">Belongs to the DcuA/DcuB transporter (TC 2.A.13.1) family.</text>
</comment>
<evidence type="ECO:0000256" key="10">
    <source>
        <dbReference type="SAM" id="Phobius"/>
    </source>
</evidence>
<organism evidence="11 12">
    <name type="scientific">Corynebacterium aurimucosum (strain ATCC 700975 / DSM 44827 / CIP 107346 / CN-1)</name>
    <name type="common">Corynebacterium nigricans</name>
    <dbReference type="NCBI Taxonomy" id="548476"/>
    <lineage>
        <taxon>Bacteria</taxon>
        <taxon>Bacillati</taxon>
        <taxon>Actinomycetota</taxon>
        <taxon>Actinomycetes</taxon>
        <taxon>Mycobacteriales</taxon>
        <taxon>Corynebacteriaceae</taxon>
        <taxon>Corynebacterium</taxon>
    </lineage>
</organism>
<evidence type="ECO:0000313" key="11">
    <source>
        <dbReference type="EMBL" id="ACP32849.1"/>
    </source>
</evidence>
<dbReference type="NCBIfam" id="TIGR00770">
    <property type="entry name" value="Dcu"/>
    <property type="match status" value="1"/>
</dbReference>
<feature type="transmembrane region" description="Helical" evidence="10">
    <location>
        <begin position="412"/>
        <end position="434"/>
    </location>
</feature>
<name>C3PG95_CORA7</name>
<dbReference type="PIRSF" id="PIRSF004539">
    <property type="entry name" value="C4-dicrbxl_trns"/>
    <property type="match status" value="1"/>
</dbReference>
<keyword evidence="3" id="KW-0813">Transport</keyword>
<feature type="transmembrane region" description="Helical" evidence="10">
    <location>
        <begin position="359"/>
        <end position="383"/>
    </location>
</feature>
<dbReference type="NCBIfam" id="NF006927">
    <property type="entry name" value="PRK09412.1"/>
    <property type="match status" value="1"/>
</dbReference>
<feature type="transmembrane region" description="Helical" evidence="10">
    <location>
        <begin position="323"/>
        <end position="347"/>
    </location>
</feature>
<dbReference type="Proteomes" id="UP000002077">
    <property type="component" value="Chromosome"/>
</dbReference>
<dbReference type="PANTHER" id="PTHR36106">
    <property type="entry name" value="ANAEROBIC C4-DICARBOXYLATE TRANSPORTER DCUB"/>
    <property type="match status" value="1"/>
</dbReference>
<keyword evidence="8 10" id="KW-0472">Membrane</keyword>
<evidence type="ECO:0000256" key="1">
    <source>
        <dbReference type="ARBA" id="ARBA00004429"/>
    </source>
</evidence>
<evidence type="ECO:0000256" key="2">
    <source>
        <dbReference type="ARBA" id="ARBA00006413"/>
    </source>
</evidence>
<keyword evidence="5" id="KW-0997">Cell inner membrane</keyword>
<feature type="transmembrane region" description="Helical" evidence="10">
    <location>
        <begin position="165"/>
        <end position="188"/>
    </location>
</feature>
<feature type="transmembrane region" description="Helical" evidence="10">
    <location>
        <begin position="132"/>
        <end position="159"/>
    </location>
</feature>
<dbReference type="HOGENOM" id="CLU_036056_1_1_11"/>
<dbReference type="InterPro" id="IPR004668">
    <property type="entry name" value="Anaer_Dcu_memb_transpt"/>
</dbReference>
<evidence type="ECO:0000313" key="12">
    <source>
        <dbReference type="Proteomes" id="UP000002077"/>
    </source>
</evidence>
<accession>C3PG95</accession>
<dbReference type="NCBIfam" id="NF009136">
    <property type="entry name" value="PRK12489.1"/>
    <property type="match status" value="1"/>
</dbReference>
<reference evidence="11 12" key="1">
    <citation type="journal article" date="2010" name="BMC Genomics">
        <title>Complete genome sequence and lifestyle of black-pigmented Corynebacterium aurimucosum ATCC 700975 (formerly C. nigricans CN-1) isolated from a vaginal swab of a woman with spontaneous abortion.</title>
        <authorList>
            <person name="Trost E."/>
            <person name="Gotker S."/>
            <person name="Schneider J."/>
            <person name="Schneiker-Bekel S."/>
            <person name="Szczepanowski R."/>
            <person name="Tilker A."/>
            <person name="Viehoever P."/>
            <person name="Arnold W."/>
            <person name="Bekel T."/>
            <person name="Blom J."/>
            <person name="Gartemann K.H."/>
            <person name="Linke B."/>
            <person name="Goesmann A."/>
            <person name="Puhler A."/>
            <person name="Shukla S.K."/>
            <person name="Tauch A."/>
        </authorList>
    </citation>
    <scope>NUCLEOTIDE SEQUENCE [LARGE SCALE GENOMIC DNA]</scope>
    <source>
        <strain evidence="12">ATCC 700975 / DSM 44827 / CIP 107346 / CN-1</strain>
    </source>
</reference>
<protein>
    <recommendedName>
        <fullName evidence="9">C4-dicarboxylate transporter DcuA</fullName>
    </recommendedName>
</protein>
<feature type="transmembrane region" description="Helical" evidence="10">
    <location>
        <begin position="89"/>
        <end position="111"/>
    </location>
</feature>
<keyword evidence="12" id="KW-1185">Reference proteome</keyword>
<evidence type="ECO:0000256" key="7">
    <source>
        <dbReference type="ARBA" id="ARBA00022989"/>
    </source>
</evidence>
<dbReference type="Pfam" id="PF03605">
    <property type="entry name" value="DcuA_DcuB"/>
    <property type="match status" value="1"/>
</dbReference>
<keyword evidence="7 10" id="KW-1133">Transmembrane helix</keyword>
<feature type="transmembrane region" description="Helical" evidence="10">
    <location>
        <begin position="6"/>
        <end position="35"/>
    </location>
</feature>
<dbReference type="AlphaFoldDB" id="C3PG95"/>
<feature type="transmembrane region" description="Helical" evidence="10">
    <location>
        <begin position="224"/>
        <end position="243"/>
    </location>
</feature>
<dbReference type="GO" id="GO:0005886">
    <property type="term" value="C:plasma membrane"/>
    <property type="evidence" value="ECO:0007669"/>
    <property type="project" value="UniProtKB-SubCell"/>
</dbReference>
<dbReference type="GeneID" id="31923879"/>
<evidence type="ECO:0000256" key="9">
    <source>
        <dbReference type="ARBA" id="ARBA00039380"/>
    </source>
</evidence>
<evidence type="ECO:0000256" key="3">
    <source>
        <dbReference type="ARBA" id="ARBA00022448"/>
    </source>
</evidence>
<evidence type="ECO:0000256" key="4">
    <source>
        <dbReference type="ARBA" id="ARBA00022475"/>
    </source>
</evidence>
<dbReference type="EMBL" id="CP001601">
    <property type="protein sequence ID" value="ACP32849.1"/>
    <property type="molecule type" value="Genomic_DNA"/>
</dbReference>
<gene>
    <name evidence="11" type="primary">dcuA</name>
    <name evidence="11" type="ordered locus">cauri_1256</name>
</gene>
<dbReference type="GO" id="GO:0015556">
    <property type="term" value="F:C4-dicarboxylate transmembrane transporter activity"/>
    <property type="evidence" value="ECO:0007669"/>
    <property type="project" value="InterPro"/>
</dbReference>
<comment type="subcellular location">
    <subcellularLocation>
        <location evidence="1">Cell inner membrane</location>
        <topology evidence="1">Multi-pass membrane protein</topology>
    </subcellularLocation>
</comment>
<dbReference type="KEGG" id="car:cauri_1256"/>
<feature type="transmembrane region" description="Helical" evidence="10">
    <location>
        <begin position="47"/>
        <end position="69"/>
    </location>
</feature>
<feature type="transmembrane region" description="Helical" evidence="10">
    <location>
        <begin position="263"/>
        <end position="283"/>
    </location>
</feature>
<dbReference type="STRING" id="548476.cauri_1256"/>
<dbReference type="eggNOG" id="COG2704">
    <property type="taxonomic scope" value="Bacteria"/>
</dbReference>
<dbReference type="PANTHER" id="PTHR36106:SF2">
    <property type="entry name" value="C4-DICARBOXYLATE TRANSPORTER DCUA"/>
    <property type="match status" value="1"/>
</dbReference>
<dbReference type="RefSeq" id="WP_012715035.1">
    <property type="nucleotide sequence ID" value="NC_012590.1"/>
</dbReference>
<feature type="transmembrane region" description="Helical" evidence="10">
    <location>
        <begin position="295"/>
        <end position="317"/>
    </location>
</feature>
<proteinExistence type="inferred from homology"/>
<keyword evidence="4" id="KW-1003">Cell membrane</keyword>
<evidence type="ECO:0000256" key="8">
    <source>
        <dbReference type="ARBA" id="ARBA00023136"/>
    </source>
</evidence>
<evidence type="ECO:0000256" key="6">
    <source>
        <dbReference type="ARBA" id="ARBA00022692"/>
    </source>
</evidence>
<evidence type="ECO:0000256" key="5">
    <source>
        <dbReference type="ARBA" id="ARBA00022519"/>
    </source>
</evidence>
<sequence length="435" mass="45680">MVVVHILIVLAAIYLGARIGSIGIGMAGGLGVLLLGLTGVPVTREDIPFDVIGIIMTVIAAIAAMQRAGGMDYLVYLAEKFLRKNPKKITFYAPVVTWLMTVLAGTGHTAFSTLPVIVEVAKEGKVRPSRPLSIAVVASQMAICASPISAAVVLLAGLLEPMGVGYLQILAVLIPATFLSIFPAAWIANRSGAELEEDPVYQERKAQGLVKMPQGSHNYSPMQGAKTSVIIFLVAIVIVMLWATLTSSQVGLIEEPTLPRNEAIMTVMLTAATLIVMITKISAGDVLNTPVFKSGMSACICVLGVAWLGTTLINHYMEDIQAISGSVIESAPWLLAIVLFFAAALLYSQAATTKALMPAALALGVNPLTAVAAFPAVSALFILPTYPTLLAAVEMDDTGSTRIGKAVFNHPFIIPGTVSIVLSVLLCYAIGAVIL</sequence>
<keyword evidence="6 10" id="KW-0812">Transmembrane</keyword>